<evidence type="ECO:0000313" key="3">
    <source>
        <dbReference type="Proteomes" id="UP000076871"/>
    </source>
</evidence>
<proteinExistence type="predicted"/>
<accession>A0A165DWL9</accession>
<dbReference type="GeneID" id="63821571"/>
<dbReference type="Proteomes" id="UP000076871">
    <property type="component" value="Unassembled WGS sequence"/>
</dbReference>
<dbReference type="InParanoid" id="A0A165DWL9"/>
<keyword evidence="1" id="KW-1133">Transmembrane helix</keyword>
<keyword evidence="1" id="KW-0472">Membrane</keyword>
<organism evidence="2 3">
    <name type="scientific">Laetiporus sulphureus 93-53</name>
    <dbReference type="NCBI Taxonomy" id="1314785"/>
    <lineage>
        <taxon>Eukaryota</taxon>
        <taxon>Fungi</taxon>
        <taxon>Dikarya</taxon>
        <taxon>Basidiomycota</taxon>
        <taxon>Agaricomycotina</taxon>
        <taxon>Agaricomycetes</taxon>
        <taxon>Polyporales</taxon>
        <taxon>Laetiporus</taxon>
    </lineage>
</organism>
<evidence type="ECO:0000256" key="1">
    <source>
        <dbReference type="SAM" id="Phobius"/>
    </source>
</evidence>
<name>A0A165DWL9_9APHY</name>
<sequence length="348" mass="38611">MVDFPFAEAQIVSLFVQSVIYGIHATIFAIYMWTWIRRSKGSRKSINWPMLSVAIVLFVIGTTDLVFNLYHNIVAFIYYTGPGGATGEFEHISNWANVIRTLVQSVWTFVQTLIADGALIYRCLVIYTRRRWVVVAPIIIWFADAACAVAELYYTATLEQNTNLANARTVQPFVDGFVTLALANNIMTTGKSCSLNIICLIVYRIHRIHKQSAQAFSSGMRVTTGSRIKLSEVNRILIESALLYTATAAIALIVNLARSNAVYVTSGIVTEMAGIQFDLIMIRVNRGIAAEQVQAATETIQFELRETASNYRRGVITTQSAVDSASADWEGKDVPIISSLIRNEDQSG</sequence>
<reference evidence="2 3" key="1">
    <citation type="journal article" date="2016" name="Mol. Biol. Evol.">
        <title>Comparative Genomics of Early-Diverging Mushroom-Forming Fungi Provides Insights into the Origins of Lignocellulose Decay Capabilities.</title>
        <authorList>
            <person name="Nagy L.G."/>
            <person name="Riley R."/>
            <person name="Tritt A."/>
            <person name="Adam C."/>
            <person name="Daum C."/>
            <person name="Floudas D."/>
            <person name="Sun H."/>
            <person name="Yadav J.S."/>
            <person name="Pangilinan J."/>
            <person name="Larsson K.H."/>
            <person name="Matsuura K."/>
            <person name="Barry K."/>
            <person name="Labutti K."/>
            <person name="Kuo R."/>
            <person name="Ohm R.A."/>
            <person name="Bhattacharya S.S."/>
            <person name="Shirouzu T."/>
            <person name="Yoshinaga Y."/>
            <person name="Martin F.M."/>
            <person name="Grigoriev I.V."/>
            <person name="Hibbett D.S."/>
        </authorList>
    </citation>
    <scope>NUCLEOTIDE SEQUENCE [LARGE SCALE GENOMIC DNA]</scope>
    <source>
        <strain evidence="2 3">93-53</strain>
    </source>
</reference>
<gene>
    <name evidence="2" type="ORF">LAESUDRAFT_655190</name>
</gene>
<dbReference type="EMBL" id="KV427628">
    <property type="protein sequence ID" value="KZT05780.1"/>
    <property type="molecule type" value="Genomic_DNA"/>
</dbReference>
<feature type="transmembrane region" description="Helical" evidence="1">
    <location>
        <begin position="12"/>
        <end position="36"/>
    </location>
</feature>
<feature type="transmembrane region" description="Helical" evidence="1">
    <location>
        <begin position="106"/>
        <end position="125"/>
    </location>
</feature>
<evidence type="ECO:0000313" key="2">
    <source>
        <dbReference type="EMBL" id="KZT05780.1"/>
    </source>
</evidence>
<dbReference type="RefSeq" id="XP_040763520.1">
    <property type="nucleotide sequence ID" value="XM_040904541.1"/>
</dbReference>
<dbReference type="AlphaFoldDB" id="A0A165DWL9"/>
<feature type="transmembrane region" description="Helical" evidence="1">
    <location>
        <begin position="48"/>
        <end position="70"/>
    </location>
</feature>
<protein>
    <submittedName>
        <fullName evidence="2">Uncharacterized protein</fullName>
    </submittedName>
</protein>
<feature type="transmembrane region" description="Helical" evidence="1">
    <location>
        <begin position="132"/>
        <end position="156"/>
    </location>
</feature>
<keyword evidence="3" id="KW-1185">Reference proteome</keyword>
<keyword evidence="1" id="KW-0812">Transmembrane</keyword>
<dbReference type="OrthoDB" id="3269446at2759"/>